<dbReference type="RefSeq" id="XP_013428662.1">
    <property type="nucleotide sequence ID" value="XM_013573208.1"/>
</dbReference>
<dbReference type="PANTHER" id="PTHR23079">
    <property type="entry name" value="RNA-DEPENDENT RNA POLYMERASE"/>
    <property type="match status" value="1"/>
</dbReference>
<dbReference type="OrthoDB" id="6513042at2759"/>
<feature type="compositionally biased region" description="Acidic residues" evidence="2">
    <location>
        <begin position="1332"/>
        <end position="1352"/>
    </location>
</feature>
<feature type="compositionally biased region" description="Acidic residues" evidence="2">
    <location>
        <begin position="1274"/>
        <end position="1288"/>
    </location>
</feature>
<dbReference type="EC" id="2.7.7.48" evidence="1"/>
<feature type="region of interest" description="Disordered" evidence="2">
    <location>
        <begin position="1244"/>
        <end position="1363"/>
    </location>
</feature>
<comment type="similarity">
    <text evidence="1">Belongs to the RdRP family.</text>
</comment>
<sequence>MSNDTRDDNVRTPESWEPVWIDIDNIPYAHHNALGVHRLLYKYGHVSSINCYGGTKRASALMSFARTSLFSRSLSLGGQKLSIRRRVFKPRLIQSSTNTAKTIAQKVTLPVNQIEFGVMINERHMMVMHTVSSTTDHPITVMLDLASDARHSLEFRFFLTAEQGAPWYRAELRLSISFEVKKIQHEDGHKELVITSQFPPRWWQSVDESLLQDIHSDNREPLNFQDWPRGWRRVTDIDLNPEERHLSPVAFLPPSPVVDTGRWLTWKLSFPVGVDDTTYQTIVDVLENHNVTVQTHGSAEFETVPREDPVVWDLLDPHQASYESDLHQMQDEMMHLGQDIRYQLEVCISNNKFIEHTLTREFLFELSALDKDFIRDPNNPSSMSPALVLLENVADSKQTFFNPMHIFQEYQLRHPRKRRVPKGCVLMRTAIITPTTFYVKTSSVEVSNRVVRDRLYAVENFLRVRFEDEDSFGRLMPMPHYENQHEVWARIERCLRHGIDIAGRHYDWLACGNSQFRERGAYFFTPWSENITARSIRETLGDFSSINVVAKCMARIGQCFSTTRASNSIGGIPDVLIKDIERNGYCFTDGVGKVSPFIAKMVTNELYGNSAPNDYPSAFQFRMGGYKGILVVDPTLKGSKKIHVRPSQRKFDTNKGHTLEIIKPSKFSSSTLNQQLILVLTTRGVPKQVFVDKMTKELQNIDLAMKDESMALNMLQKNVDFNQITLTMSGMILDGFMHSEDPMCEILLQLWRAWNLKHLKYKAKLFIEKGAFVLGCVDETDTLRMDPGELPEIFIQVPGEKEGEWKTAEGVCLLARNPSLHAGDIRVVRAVPCEALKHLKNVVVLPQRGQRPLANMCSGGDLDGDDYLIMWDDDLLPPVAKWNWEPMNYDAPTPVMCVGPVQDEHFVKFFVDYIKNDKLGAIATSHRAIADHEGSNQGVAYWKCEKLAQLHSQAVDFNKTGVPAKVDNDLWPRRWPHWMPGKPKSKQYISREVIGVLYDMVQPEPFAPRLEKPFDRRILDAYVLTDSHLEKARELKIGYDQQIRRVMVQHSIKTEFEVWTAFVMEHNREQHWYSLAEDLGNLMSSIKTDFQAQVKEYLGLVDSGYMISEKTFDILGPFVAAMYTITEQEVTQWKGNRQVSFDEDDMNAPLITYPWLFGRELGKIATRKSGPSALRTAFAANGDVKRRAPVVKSNYKAELHSIKLEPLPEWKPEHAVVDHVEKTAFDVAAVQRLEEKLEITGGDDKAMDEMAVTPKKSADGDAVDGADRMRGAGTEEETEDEVLEEQSSEEQSSAEQTSEDEEAEEEDQEETGVSKEESQQAGAGEAEPRDEGEVEDLDQQGGEEEGAEEGESAYDRLMAMMSL</sequence>
<proteinExistence type="inferred from homology"/>
<dbReference type="STRING" id="1043004.A0A074WN00"/>
<dbReference type="GO" id="GO:0003723">
    <property type="term" value="F:RNA binding"/>
    <property type="evidence" value="ECO:0007669"/>
    <property type="project" value="UniProtKB-KW"/>
</dbReference>
<feature type="compositionally biased region" description="Acidic residues" evidence="2">
    <location>
        <begin position="1297"/>
        <end position="1310"/>
    </location>
</feature>
<dbReference type="HOGENOM" id="CLU_001366_0_2_1"/>
<keyword evidence="1" id="KW-0696">RNA-directed RNA polymerase</keyword>
<comment type="catalytic activity">
    <reaction evidence="1">
        <text>RNA(n) + a ribonucleoside 5'-triphosphate = RNA(n+1) + diphosphate</text>
        <dbReference type="Rhea" id="RHEA:21248"/>
        <dbReference type="Rhea" id="RHEA-COMP:14527"/>
        <dbReference type="Rhea" id="RHEA-COMP:17342"/>
        <dbReference type="ChEBI" id="CHEBI:33019"/>
        <dbReference type="ChEBI" id="CHEBI:61557"/>
        <dbReference type="ChEBI" id="CHEBI:140395"/>
        <dbReference type="EC" id="2.7.7.48"/>
    </reaction>
</comment>
<name>A0A074WN00_9PEZI</name>
<protein>
    <recommendedName>
        <fullName evidence="1">RNA-dependent RNA polymerase</fullName>
        <ecNumber evidence="1">2.7.7.48</ecNumber>
    </recommendedName>
</protein>
<dbReference type="GeneID" id="25413445"/>
<gene>
    <name evidence="4" type="ORF">M436DRAFT_62893</name>
</gene>
<dbReference type="GO" id="GO:0003968">
    <property type="term" value="F:RNA-directed RNA polymerase activity"/>
    <property type="evidence" value="ECO:0007669"/>
    <property type="project" value="UniProtKB-KW"/>
</dbReference>
<keyword evidence="5" id="KW-1185">Reference proteome</keyword>
<reference evidence="4 5" key="1">
    <citation type="journal article" date="2014" name="BMC Genomics">
        <title>Genome sequencing of four Aureobasidium pullulans varieties: biotechnological potential, stress tolerance, and description of new species.</title>
        <authorList>
            <person name="Gostin Ar C."/>
            <person name="Ohm R.A."/>
            <person name="Kogej T."/>
            <person name="Sonjak S."/>
            <person name="Turk M."/>
            <person name="Zajc J."/>
            <person name="Zalar P."/>
            <person name="Grube M."/>
            <person name="Sun H."/>
            <person name="Han J."/>
            <person name="Sharma A."/>
            <person name="Chiniquy J."/>
            <person name="Ngan C.Y."/>
            <person name="Lipzen A."/>
            <person name="Barry K."/>
            <person name="Grigoriev I.V."/>
            <person name="Gunde-Cimerman N."/>
        </authorList>
    </citation>
    <scope>NUCLEOTIDE SEQUENCE [LARGE SCALE GENOMIC DNA]</scope>
    <source>
        <strain evidence="4 5">CBS 147.97</strain>
    </source>
</reference>
<evidence type="ECO:0000256" key="1">
    <source>
        <dbReference type="RuleBase" id="RU363098"/>
    </source>
</evidence>
<keyword evidence="1" id="KW-0808">Transferase</keyword>
<dbReference type="PANTHER" id="PTHR23079:SF55">
    <property type="entry name" value="RNA-DIRECTED RNA POLYMERASE"/>
    <property type="match status" value="1"/>
</dbReference>
<dbReference type="GO" id="GO:0030422">
    <property type="term" value="P:siRNA processing"/>
    <property type="evidence" value="ECO:0007669"/>
    <property type="project" value="TreeGrafter"/>
</dbReference>
<dbReference type="GO" id="GO:0031380">
    <property type="term" value="C:nuclear RNA-directed RNA polymerase complex"/>
    <property type="evidence" value="ECO:0007669"/>
    <property type="project" value="TreeGrafter"/>
</dbReference>
<keyword evidence="1" id="KW-0548">Nucleotidyltransferase</keyword>
<feature type="domain" description="RDRP core" evidence="3">
    <location>
        <begin position="432"/>
        <end position="1001"/>
    </location>
</feature>
<evidence type="ECO:0000259" key="3">
    <source>
        <dbReference type="Pfam" id="PF05183"/>
    </source>
</evidence>
<organism evidence="4 5">
    <name type="scientific">Aureobasidium namibiae CBS 147.97</name>
    <dbReference type="NCBI Taxonomy" id="1043004"/>
    <lineage>
        <taxon>Eukaryota</taxon>
        <taxon>Fungi</taxon>
        <taxon>Dikarya</taxon>
        <taxon>Ascomycota</taxon>
        <taxon>Pezizomycotina</taxon>
        <taxon>Dothideomycetes</taxon>
        <taxon>Dothideomycetidae</taxon>
        <taxon>Dothideales</taxon>
        <taxon>Saccotheciaceae</taxon>
        <taxon>Aureobasidium</taxon>
    </lineage>
</organism>
<evidence type="ECO:0000313" key="5">
    <source>
        <dbReference type="Proteomes" id="UP000027730"/>
    </source>
</evidence>
<dbReference type="Pfam" id="PF05183">
    <property type="entry name" value="RdRP"/>
    <property type="match status" value="1"/>
</dbReference>
<evidence type="ECO:0000256" key="2">
    <source>
        <dbReference type="SAM" id="MobiDB-lite"/>
    </source>
</evidence>
<keyword evidence="1" id="KW-0694">RNA-binding</keyword>
<evidence type="ECO:0000313" key="4">
    <source>
        <dbReference type="EMBL" id="KEQ74508.1"/>
    </source>
</evidence>
<dbReference type="InterPro" id="IPR057596">
    <property type="entry name" value="RDRP_core"/>
</dbReference>
<dbReference type="InterPro" id="IPR007855">
    <property type="entry name" value="RDRP"/>
</dbReference>
<dbReference type="Proteomes" id="UP000027730">
    <property type="component" value="Unassembled WGS sequence"/>
</dbReference>
<dbReference type="EMBL" id="KL584707">
    <property type="protein sequence ID" value="KEQ74508.1"/>
    <property type="molecule type" value="Genomic_DNA"/>
</dbReference>
<accession>A0A074WN00</accession>